<keyword evidence="2" id="KW-1133">Transmembrane helix</keyword>
<dbReference type="RefSeq" id="XP_033388895.1">
    <property type="nucleotide sequence ID" value="XM_033526402.1"/>
</dbReference>
<feature type="transmembrane region" description="Helical" evidence="2">
    <location>
        <begin position="75"/>
        <end position="93"/>
    </location>
</feature>
<evidence type="ECO:0000256" key="2">
    <source>
        <dbReference type="SAM" id="Phobius"/>
    </source>
</evidence>
<dbReference type="GeneID" id="54283799"/>
<proteinExistence type="predicted"/>
<name>A0A6A5Y5J7_9PLEO</name>
<dbReference type="Proteomes" id="UP000799778">
    <property type="component" value="Unassembled WGS sequence"/>
</dbReference>
<keyword evidence="4" id="KW-1185">Reference proteome</keyword>
<feature type="transmembrane region" description="Helical" evidence="2">
    <location>
        <begin position="304"/>
        <end position="327"/>
    </location>
</feature>
<protein>
    <submittedName>
        <fullName evidence="3">Uncharacterized protein</fullName>
    </submittedName>
</protein>
<gene>
    <name evidence="3" type="ORF">BU24DRAFT_416226</name>
</gene>
<dbReference type="AlphaFoldDB" id="A0A6A5Y5J7"/>
<dbReference type="EMBL" id="ML978066">
    <property type="protein sequence ID" value="KAF2020556.1"/>
    <property type="molecule type" value="Genomic_DNA"/>
</dbReference>
<evidence type="ECO:0000256" key="1">
    <source>
        <dbReference type="SAM" id="MobiDB-lite"/>
    </source>
</evidence>
<organism evidence="3 4">
    <name type="scientific">Aaosphaeria arxii CBS 175.79</name>
    <dbReference type="NCBI Taxonomy" id="1450172"/>
    <lineage>
        <taxon>Eukaryota</taxon>
        <taxon>Fungi</taxon>
        <taxon>Dikarya</taxon>
        <taxon>Ascomycota</taxon>
        <taxon>Pezizomycotina</taxon>
        <taxon>Dothideomycetes</taxon>
        <taxon>Pleosporomycetidae</taxon>
        <taxon>Pleosporales</taxon>
        <taxon>Pleosporales incertae sedis</taxon>
        <taxon>Aaosphaeria</taxon>
    </lineage>
</organism>
<reference evidence="3" key="1">
    <citation type="journal article" date="2020" name="Stud. Mycol.">
        <title>101 Dothideomycetes genomes: a test case for predicting lifestyles and emergence of pathogens.</title>
        <authorList>
            <person name="Haridas S."/>
            <person name="Albert R."/>
            <person name="Binder M."/>
            <person name="Bloem J."/>
            <person name="Labutti K."/>
            <person name="Salamov A."/>
            <person name="Andreopoulos B."/>
            <person name="Baker S."/>
            <person name="Barry K."/>
            <person name="Bills G."/>
            <person name="Bluhm B."/>
            <person name="Cannon C."/>
            <person name="Castanera R."/>
            <person name="Culley D."/>
            <person name="Daum C."/>
            <person name="Ezra D."/>
            <person name="Gonzalez J."/>
            <person name="Henrissat B."/>
            <person name="Kuo A."/>
            <person name="Liang C."/>
            <person name="Lipzen A."/>
            <person name="Lutzoni F."/>
            <person name="Magnuson J."/>
            <person name="Mondo S."/>
            <person name="Nolan M."/>
            <person name="Ohm R."/>
            <person name="Pangilinan J."/>
            <person name="Park H.-J."/>
            <person name="Ramirez L."/>
            <person name="Alfaro M."/>
            <person name="Sun H."/>
            <person name="Tritt A."/>
            <person name="Yoshinaga Y."/>
            <person name="Zwiers L.-H."/>
            <person name="Turgeon B."/>
            <person name="Goodwin S."/>
            <person name="Spatafora J."/>
            <person name="Crous P."/>
            <person name="Grigoriev I."/>
        </authorList>
    </citation>
    <scope>NUCLEOTIDE SEQUENCE</scope>
    <source>
        <strain evidence="3">CBS 175.79</strain>
    </source>
</reference>
<sequence length="333" mass="36260">MPPTRLTDREPPAVVTNSTKGATAPLRKSRLPVYLRLPLLVSLSLIIRSTLWTFASDLTQNELGFVSKRESETSAVVSHLAFKVLLLWAGWALKLDFYDVSAATAVSITPYAYLINTYYGVSSSTVAIFVAIEILSTAIPTYLLQRRSAVHNPRAALRNRFLIDSFQVQQSTSLLAVGVYVTVLFTAVKTDLLNVWLVTHFDIPTLENAHSETVATLAAKLLIIGVSAKAFLLNPSIGAESASGSATPVEVFDPATSDLPATIRHNVWFWSKRTRTLISQTAFLSSLLFANTVQRVLTLKGTELAGAAGYAGLWVFATLVTAGWWAWIGDTEA</sequence>
<feature type="transmembrane region" description="Helical" evidence="2">
    <location>
        <begin position="33"/>
        <end position="55"/>
    </location>
</feature>
<keyword evidence="2" id="KW-0812">Transmembrane</keyword>
<evidence type="ECO:0000313" key="4">
    <source>
        <dbReference type="Proteomes" id="UP000799778"/>
    </source>
</evidence>
<feature type="compositionally biased region" description="Basic and acidic residues" evidence="1">
    <location>
        <begin position="1"/>
        <end position="11"/>
    </location>
</feature>
<keyword evidence="2" id="KW-0472">Membrane</keyword>
<feature type="region of interest" description="Disordered" evidence="1">
    <location>
        <begin position="1"/>
        <end position="21"/>
    </location>
</feature>
<evidence type="ECO:0000313" key="3">
    <source>
        <dbReference type="EMBL" id="KAF2020556.1"/>
    </source>
</evidence>
<accession>A0A6A5Y5J7</accession>
<dbReference type="OrthoDB" id="5394254at2759"/>